<dbReference type="PATRIC" id="fig|1072256.5.peg.1796"/>
<dbReference type="OrthoDB" id="3253436at2"/>
<gene>
    <name evidence="1" type="ORF">CUTER_09085</name>
</gene>
<sequence length="144" mass="16528">MRLWSLSPAVLDRVGLVACWREGLLAQKVLLGATKGYRNHPQLHRFRELVDPLTGIGAFLSVVQDDATRRGYSFDRSKIHRPLLEGGVVPVLMTLTRGQLEYELDHLRAKVRERAPEWEAELALEPHPIFELIDGPIEDWERVR</sequence>
<protein>
    <recommendedName>
        <fullName evidence="3">DNA lyase</fullName>
    </recommendedName>
</protein>
<keyword evidence="2" id="KW-1185">Reference proteome</keyword>
<evidence type="ECO:0008006" key="3">
    <source>
        <dbReference type="Google" id="ProtNLM"/>
    </source>
</evidence>
<dbReference type="InterPro" id="IPR004260">
    <property type="entry name" value="Pyr-dimer_DNA_glycosylase"/>
</dbReference>
<reference evidence="2" key="2">
    <citation type="submission" date="2015-05" db="EMBL/GenBank/DDBJ databases">
        <title>Complete genome sequence of Corynebacterium uterequi DSM 45634, isolated from the uterus of a maiden mare.</title>
        <authorList>
            <person name="Ruckert C."/>
            <person name="Albersmeier A."/>
            <person name="Winkler A."/>
            <person name="Tauch A."/>
        </authorList>
    </citation>
    <scope>NUCLEOTIDE SEQUENCE [LARGE SCALE GENOMIC DNA]</scope>
    <source>
        <strain evidence="2">DSM 45634</strain>
    </source>
</reference>
<dbReference type="EMBL" id="CP011546">
    <property type="protein sequence ID" value="AKK11794.1"/>
    <property type="molecule type" value="Genomic_DNA"/>
</dbReference>
<reference evidence="1 2" key="1">
    <citation type="journal article" date="2015" name="Genome Announc.">
        <title>Virulence Factor Genes Detected in the Complete Genome Sequence of Corynebacterium uterequi DSM 45634, Isolated from the Uterus of a Maiden Mare.</title>
        <authorList>
            <person name="Ruckert C."/>
            <person name="Kriete M."/>
            <person name="Jaenicke S."/>
            <person name="Winkler A."/>
            <person name="Tauch A."/>
        </authorList>
    </citation>
    <scope>NUCLEOTIDE SEQUENCE [LARGE SCALE GENOMIC DNA]</scope>
    <source>
        <strain evidence="1 2">DSM 45634</strain>
    </source>
</reference>
<dbReference type="STRING" id="1072256.CUTER_09085"/>
<organism evidence="1 2">
    <name type="scientific">Corynebacterium uterequi</name>
    <dbReference type="NCBI Taxonomy" id="1072256"/>
    <lineage>
        <taxon>Bacteria</taxon>
        <taxon>Bacillati</taxon>
        <taxon>Actinomycetota</taxon>
        <taxon>Actinomycetes</taxon>
        <taxon>Mycobacteriales</taxon>
        <taxon>Corynebacteriaceae</taxon>
        <taxon>Corynebacterium</taxon>
    </lineage>
</organism>
<dbReference type="Pfam" id="PF03013">
    <property type="entry name" value="Pyr_excise"/>
    <property type="match status" value="1"/>
</dbReference>
<name>A0A0G3HER0_9CORY</name>
<evidence type="ECO:0000313" key="2">
    <source>
        <dbReference type="Proteomes" id="UP000035548"/>
    </source>
</evidence>
<dbReference type="Proteomes" id="UP000035548">
    <property type="component" value="Chromosome"/>
</dbReference>
<dbReference type="KEGG" id="cut:CUTER_09085"/>
<dbReference type="RefSeq" id="WP_047260124.1">
    <property type="nucleotide sequence ID" value="NZ_CP011546.1"/>
</dbReference>
<dbReference type="AlphaFoldDB" id="A0A0G3HER0"/>
<accession>A0A0G3HER0</accession>
<proteinExistence type="predicted"/>
<evidence type="ECO:0000313" key="1">
    <source>
        <dbReference type="EMBL" id="AKK11794.1"/>
    </source>
</evidence>